<accession>A0A5C6RJX1</accession>
<keyword evidence="2" id="KW-0645">Protease</keyword>
<protein>
    <submittedName>
        <fullName evidence="2">Carboxypeptidase regulatory-like domain-containing protein</fullName>
    </submittedName>
</protein>
<comment type="caution">
    <text evidence="2">The sequence shown here is derived from an EMBL/GenBank/DDBJ whole genome shotgun (WGS) entry which is preliminary data.</text>
</comment>
<keyword evidence="3" id="KW-1185">Reference proteome</keyword>
<dbReference type="Gene3D" id="2.60.40.1120">
    <property type="entry name" value="Carboxypeptidase-like, regulatory domain"/>
    <property type="match status" value="1"/>
</dbReference>
<dbReference type="SUPFAM" id="SSF49464">
    <property type="entry name" value="Carboxypeptidase regulatory domain-like"/>
    <property type="match status" value="1"/>
</dbReference>
<dbReference type="EMBL" id="VOOR01000028">
    <property type="protein sequence ID" value="TXB62517.1"/>
    <property type="molecule type" value="Genomic_DNA"/>
</dbReference>
<dbReference type="AlphaFoldDB" id="A0A5C6RJX1"/>
<evidence type="ECO:0000313" key="2">
    <source>
        <dbReference type="EMBL" id="TXB62517.1"/>
    </source>
</evidence>
<name>A0A5C6RJX1_9BACT</name>
<reference evidence="2 3" key="1">
    <citation type="submission" date="2019-08" db="EMBL/GenBank/DDBJ databases">
        <title>Genome of Phaeodactylibacter luteus.</title>
        <authorList>
            <person name="Bowman J.P."/>
        </authorList>
    </citation>
    <scope>NUCLEOTIDE SEQUENCE [LARGE SCALE GENOMIC DNA]</scope>
    <source>
        <strain evidence="2 3">KCTC 42180</strain>
    </source>
</reference>
<feature type="domain" description="Effector-associated" evidence="1">
    <location>
        <begin position="8"/>
        <end position="78"/>
    </location>
</feature>
<dbReference type="GO" id="GO:0004180">
    <property type="term" value="F:carboxypeptidase activity"/>
    <property type="evidence" value="ECO:0007669"/>
    <property type="project" value="UniProtKB-KW"/>
</dbReference>
<keyword evidence="2" id="KW-0121">Carboxypeptidase</keyword>
<dbReference type="InterPro" id="IPR008969">
    <property type="entry name" value="CarboxyPept-like_regulatory"/>
</dbReference>
<evidence type="ECO:0000313" key="3">
    <source>
        <dbReference type="Proteomes" id="UP000321580"/>
    </source>
</evidence>
<gene>
    <name evidence="2" type="ORF">FRY97_13550</name>
</gene>
<dbReference type="Pfam" id="PF19964">
    <property type="entry name" value="EAD11"/>
    <property type="match status" value="1"/>
</dbReference>
<evidence type="ECO:0000259" key="1">
    <source>
        <dbReference type="Pfam" id="PF19964"/>
    </source>
</evidence>
<proteinExistence type="predicted"/>
<dbReference type="Proteomes" id="UP000321580">
    <property type="component" value="Unassembled WGS sequence"/>
</dbReference>
<dbReference type="RefSeq" id="WP_147168086.1">
    <property type="nucleotide sequence ID" value="NZ_VOOR01000028.1"/>
</dbReference>
<keyword evidence="2" id="KW-0378">Hydrolase</keyword>
<dbReference type="InterPro" id="IPR045439">
    <property type="entry name" value="EAD11"/>
</dbReference>
<dbReference type="OrthoDB" id="1435801at2"/>
<organism evidence="2 3">
    <name type="scientific">Phaeodactylibacter luteus</name>
    <dbReference type="NCBI Taxonomy" id="1564516"/>
    <lineage>
        <taxon>Bacteria</taxon>
        <taxon>Pseudomonadati</taxon>
        <taxon>Bacteroidota</taxon>
        <taxon>Saprospiria</taxon>
        <taxon>Saprospirales</taxon>
        <taxon>Haliscomenobacteraceae</taxon>
        <taxon>Phaeodactylibacter</taxon>
    </lineage>
</organism>
<sequence>MDRSGIHLQVKQAVGRGRLVQAMDILENSLEEQSPYADVLTILRARLSRVKQEEQLGAISVQEAGPERVRVQIALLELSAAWAEGKAVPRSGPAWPWARILAGTGLGLLLLASAWLFWPASSDSLTVFVHGKNGVRELPLQNRGAVRLIYGQAVRAKGINEAGQAVFNEIPASFFSAGAQVRIEVEDTEGEPYYNLAEDSLYNLRPGQPVFVAVGLSGLDRLFGSVQDFETGQPIAGATVRVGALHGHSDSTGWFSISIPEAEQRQFQTLRVFKEGYTPWKASRIPPQAQQEIEVMLKIEQ</sequence>